<protein>
    <submittedName>
        <fullName evidence="10">MotA/TolQ/ExbB proton channel</fullName>
    </submittedName>
</protein>
<feature type="transmembrane region" description="Helical" evidence="8">
    <location>
        <begin position="180"/>
        <end position="203"/>
    </location>
</feature>
<dbReference type="GO" id="GO:0071978">
    <property type="term" value="P:bacterial-type flagellum-dependent swarming motility"/>
    <property type="evidence" value="ECO:0007669"/>
    <property type="project" value="InterPro"/>
</dbReference>
<feature type="transmembrane region" description="Helical" evidence="8">
    <location>
        <begin position="38"/>
        <end position="59"/>
    </location>
</feature>
<evidence type="ECO:0000256" key="5">
    <source>
        <dbReference type="ARBA" id="ARBA00022692"/>
    </source>
</evidence>
<comment type="similarity">
    <text evidence="2">Belongs to the MotA family.</text>
</comment>
<dbReference type="InterPro" id="IPR002898">
    <property type="entry name" value="MotA_ExbB_proton_chnl"/>
</dbReference>
<evidence type="ECO:0000313" key="10">
    <source>
        <dbReference type="EMBL" id="ADL51468.1"/>
    </source>
</evidence>
<evidence type="ECO:0000256" key="6">
    <source>
        <dbReference type="ARBA" id="ARBA00022989"/>
    </source>
</evidence>
<keyword evidence="4" id="KW-1003">Cell membrane</keyword>
<accession>D9SKH2</accession>
<comment type="subcellular location">
    <subcellularLocation>
        <location evidence="1">Cell membrane</location>
        <topology evidence="1">Multi-pass membrane protein</topology>
    </subcellularLocation>
</comment>
<dbReference type="Proteomes" id="UP000002730">
    <property type="component" value="Chromosome"/>
</dbReference>
<dbReference type="OrthoDB" id="9806929at2"/>
<evidence type="ECO:0000256" key="2">
    <source>
        <dbReference type="ARBA" id="ARBA00008038"/>
    </source>
</evidence>
<proteinExistence type="inferred from homology"/>
<keyword evidence="3" id="KW-0813">Transport</keyword>
<dbReference type="PANTHER" id="PTHR30433:SF2">
    <property type="entry name" value="MOTILITY PROTEIN A"/>
    <property type="match status" value="1"/>
</dbReference>
<dbReference type="KEGG" id="ccb:Clocel_1724"/>
<dbReference type="AlphaFoldDB" id="D9SKH2"/>
<evidence type="ECO:0000259" key="9">
    <source>
        <dbReference type="Pfam" id="PF01618"/>
    </source>
</evidence>
<evidence type="ECO:0000256" key="7">
    <source>
        <dbReference type="ARBA" id="ARBA00023136"/>
    </source>
</evidence>
<evidence type="ECO:0000256" key="4">
    <source>
        <dbReference type="ARBA" id="ARBA00022475"/>
    </source>
</evidence>
<dbReference type="InterPro" id="IPR047055">
    <property type="entry name" value="MotA-like"/>
</dbReference>
<dbReference type="STRING" id="573061.Clocel_1724"/>
<keyword evidence="5 8" id="KW-0812">Transmembrane</keyword>
<evidence type="ECO:0000256" key="8">
    <source>
        <dbReference type="SAM" id="Phobius"/>
    </source>
</evidence>
<evidence type="ECO:0000256" key="1">
    <source>
        <dbReference type="ARBA" id="ARBA00004651"/>
    </source>
</evidence>
<gene>
    <name evidence="10" type="ordered locus">Clocel_1724</name>
</gene>
<dbReference type="GO" id="GO:0006935">
    <property type="term" value="P:chemotaxis"/>
    <property type="evidence" value="ECO:0007669"/>
    <property type="project" value="InterPro"/>
</dbReference>
<dbReference type="InterPro" id="IPR000540">
    <property type="entry name" value="Flag_MotA_CS"/>
</dbReference>
<keyword evidence="7 8" id="KW-0472">Membrane</keyword>
<dbReference type="PROSITE" id="PS01307">
    <property type="entry name" value="MOTA"/>
    <property type="match status" value="1"/>
</dbReference>
<keyword evidence="6 8" id="KW-1133">Transmembrane helix</keyword>
<feature type="transmembrane region" description="Helical" evidence="8">
    <location>
        <begin position="7"/>
        <end position="26"/>
    </location>
</feature>
<dbReference type="Pfam" id="PF01618">
    <property type="entry name" value="MotA_ExbB"/>
    <property type="match status" value="1"/>
</dbReference>
<name>D9SKH2_CLOC7</name>
<feature type="transmembrane region" description="Helical" evidence="8">
    <location>
        <begin position="154"/>
        <end position="174"/>
    </location>
</feature>
<sequence length="268" mass="29746">MKKTNLYTPITIVIGMILIIWSIFLGGELSNFFDFPSIIIVVFGSICSAAITFPLATILKIPSYFMVAFKEVKLSNIQLLNLFTLLSRKARREGLLSLEESIIDVEDNFLKKGIQMVIDGVEPAIIKEILELEIDQMEERHSEGINLMKTLGDYAPAFGMVGTLIGLINMLAYLDDPTTIASSMAVALITTFYGTILSNMLYLPTSANLKLKSQKEVLQKEMMIEGILSVQSGVNTRVVEETLIAYLSSKERLEMFKATKGDEVLGNV</sequence>
<keyword evidence="11" id="KW-1185">Reference proteome</keyword>
<dbReference type="RefSeq" id="WP_010077320.1">
    <property type="nucleotide sequence ID" value="NC_014393.1"/>
</dbReference>
<dbReference type="GO" id="GO:0005886">
    <property type="term" value="C:plasma membrane"/>
    <property type="evidence" value="ECO:0007669"/>
    <property type="project" value="UniProtKB-SubCell"/>
</dbReference>
<evidence type="ECO:0000313" key="11">
    <source>
        <dbReference type="Proteomes" id="UP000002730"/>
    </source>
</evidence>
<dbReference type="HOGENOM" id="CLU_079895_1_0_9"/>
<evidence type="ECO:0000256" key="3">
    <source>
        <dbReference type="ARBA" id="ARBA00022448"/>
    </source>
</evidence>
<dbReference type="EMBL" id="CP002160">
    <property type="protein sequence ID" value="ADL51468.1"/>
    <property type="molecule type" value="Genomic_DNA"/>
</dbReference>
<dbReference type="PANTHER" id="PTHR30433">
    <property type="entry name" value="CHEMOTAXIS PROTEIN MOTA"/>
    <property type="match status" value="1"/>
</dbReference>
<dbReference type="eggNOG" id="COG1291">
    <property type="taxonomic scope" value="Bacteria"/>
</dbReference>
<feature type="domain" description="MotA/TolQ/ExbB proton channel" evidence="9">
    <location>
        <begin position="104"/>
        <end position="222"/>
    </location>
</feature>
<organism evidence="10 11">
    <name type="scientific">Clostridium cellulovorans (strain ATCC 35296 / DSM 3052 / OCM 3 / 743B)</name>
    <dbReference type="NCBI Taxonomy" id="573061"/>
    <lineage>
        <taxon>Bacteria</taxon>
        <taxon>Bacillati</taxon>
        <taxon>Bacillota</taxon>
        <taxon>Clostridia</taxon>
        <taxon>Eubacteriales</taxon>
        <taxon>Clostridiaceae</taxon>
        <taxon>Clostridium</taxon>
    </lineage>
</organism>
<reference evidence="10 11" key="1">
    <citation type="submission" date="2010-08" db="EMBL/GenBank/DDBJ databases">
        <title>Complete sequence of Clostridium cellulovorans 743B.</title>
        <authorList>
            <consortium name="US DOE Joint Genome Institute"/>
            <person name="Lucas S."/>
            <person name="Copeland A."/>
            <person name="Lapidus A."/>
            <person name="Cheng J.-F."/>
            <person name="Bruce D."/>
            <person name="Goodwin L."/>
            <person name="Pitluck S."/>
            <person name="Chertkov O."/>
            <person name="Detter J.C."/>
            <person name="Han C."/>
            <person name="Tapia R."/>
            <person name="Land M."/>
            <person name="Hauser L."/>
            <person name="Chang Y.-J."/>
            <person name="Jeffries C."/>
            <person name="Kyrpides N."/>
            <person name="Ivanova N."/>
            <person name="Mikhailova N."/>
            <person name="Hemme C.L."/>
            <person name="Woyke T."/>
        </authorList>
    </citation>
    <scope>NUCLEOTIDE SEQUENCE [LARGE SCALE GENOMIC DNA]</scope>
    <source>
        <strain evidence="11">ATCC 35296 / DSM 3052 / OCM 3 / 743B</strain>
    </source>
</reference>